<sequence length="363" mass="40981">MPDFVTASTPRNGLRFASDTQPGIRRYRRGKGYLYTMPASASPTGRQTIIHDEATLARIKALAIPDSWRQVWISPTPEGHLQAAGRDSRGRRQSRYHAHWRTFCNETRFGQMLRFSEILPAIRARVEQDLELPDMPRERVLAILARLMDSAASSGNDNGNDHKVIGKIDIAKRIKSNTGNITWFQINGKGKKHKIDLGDPHLNRLVCEYTDLPGFELFQYTGSNGTRARVDCSDLNDYVRSSTGGEFSARDFRTWCASLMAFEFLSQLQLPAAKEDARKNVTEAVRRVSRRLSHTPAMCRKCLIHPAVIESYLGGAIGHWLDSANGANNGNHRHADFLKLAFHERCLYCLLEDWVKRSRATAS</sequence>
<gene>
    <name evidence="3" type="ORF">ACFPT7_24070</name>
</gene>
<dbReference type="InterPro" id="IPR013500">
    <property type="entry name" value="TopoI_cat_euk"/>
</dbReference>
<name>A0ABW1EPR4_9BACT</name>
<dbReference type="InterPro" id="IPR049331">
    <property type="entry name" value="Top1B_N_bact"/>
</dbReference>
<evidence type="ECO:0000313" key="4">
    <source>
        <dbReference type="Proteomes" id="UP001596091"/>
    </source>
</evidence>
<dbReference type="EMBL" id="JBHSPH010000020">
    <property type="protein sequence ID" value="MFC5865403.1"/>
    <property type="molecule type" value="Genomic_DNA"/>
</dbReference>
<dbReference type="Pfam" id="PF01028">
    <property type="entry name" value="Topoisom_I"/>
    <property type="match status" value="1"/>
</dbReference>
<proteinExistence type="predicted"/>
<dbReference type="InterPro" id="IPR035447">
    <property type="entry name" value="DNA_topo_I_N_sf"/>
</dbReference>
<dbReference type="Gene3D" id="3.90.15.10">
    <property type="entry name" value="Topoisomerase I, Chain A, domain 3"/>
    <property type="match status" value="1"/>
</dbReference>
<feature type="domain" description="DNA topoisomerase IB N-terminal" evidence="2">
    <location>
        <begin position="48"/>
        <end position="87"/>
    </location>
</feature>
<dbReference type="Proteomes" id="UP001596091">
    <property type="component" value="Unassembled WGS sequence"/>
</dbReference>
<accession>A0ABW1EPR4</accession>
<evidence type="ECO:0000313" key="3">
    <source>
        <dbReference type="EMBL" id="MFC5865403.1"/>
    </source>
</evidence>
<dbReference type="Gene3D" id="3.30.66.10">
    <property type="entry name" value="DNA topoisomerase I domain"/>
    <property type="match status" value="1"/>
</dbReference>
<dbReference type="Pfam" id="PF21338">
    <property type="entry name" value="Top1B_N_bact"/>
    <property type="match status" value="1"/>
</dbReference>
<dbReference type="InterPro" id="IPR011010">
    <property type="entry name" value="DNA_brk_join_enz"/>
</dbReference>
<dbReference type="SUPFAM" id="SSF55869">
    <property type="entry name" value="DNA topoisomerase I domain"/>
    <property type="match status" value="1"/>
</dbReference>
<protein>
    <submittedName>
        <fullName evidence="3">DNA topoisomerase IB</fullName>
    </submittedName>
</protein>
<dbReference type="InterPro" id="IPR014711">
    <property type="entry name" value="TopoI_cat_a-hlx-sub_euk"/>
</dbReference>
<comment type="caution">
    <text evidence="3">The sequence shown here is derived from an EMBL/GenBank/DDBJ whole genome shotgun (WGS) entry which is preliminary data.</text>
</comment>
<dbReference type="Gene3D" id="1.10.132.120">
    <property type="match status" value="1"/>
</dbReference>
<dbReference type="SUPFAM" id="SSF56349">
    <property type="entry name" value="DNA breaking-rejoining enzymes"/>
    <property type="match status" value="1"/>
</dbReference>
<organism evidence="3 4">
    <name type="scientific">Acidicapsa dinghuensis</name>
    <dbReference type="NCBI Taxonomy" id="2218256"/>
    <lineage>
        <taxon>Bacteria</taxon>
        <taxon>Pseudomonadati</taxon>
        <taxon>Acidobacteriota</taxon>
        <taxon>Terriglobia</taxon>
        <taxon>Terriglobales</taxon>
        <taxon>Acidobacteriaceae</taxon>
        <taxon>Acidicapsa</taxon>
    </lineage>
</organism>
<evidence type="ECO:0000259" key="2">
    <source>
        <dbReference type="Pfam" id="PF21338"/>
    </source>
</evidence>
<evidence type="ECO:0000259" key="1">
    <source>
        <dbReference type="Pfam" id="PF01028"/>
    </source>
</evidence>
<dbReference type="RefSeq" id="WP_263341950.1">
    <property type="nucleotide sequence ID" value="NZ_JAGSYH010000008.1"/>
</dbReference>
<keyword evidence="4" id="KW-1185">Reference proteome</keyword>
<feature type="domain" description="DNA topoisomerase I catalytic core eukaryotic-type" evidence="1">
    <location>
        <begin position="104"/>
        <end position="311"/>
    </location>
</feature>
<reference evidence="4" key="1">
    <citation type="journal article" date="2019" name="Int. J. Syst. Evol. Microbiol.">
        <title>The Global Catalogue of Microorganisms (GCM) 10K type strain sequencing project: providing services to taxonomists for standard genome sequencing and annotation.</title>
        <authorList>
            <consortium name="The Broad Institute Genomics Platform"/>
            <consortium name="The Broad Institute Genome Sequencing Center for Infectious Disease"/>
            <person name="Wu L."/>
            <person name="Ma J."/>
        </authorList>
    </citation>
    <scope>NUCLEOTIDE SEQUENCE [LARGE SCALE GENOMIC DNA]</scope>
    <source>
        <strain evidence="4">JCM 4087</strain>
    </source>
</reference>